<dbReference type="SMART" id="SM00510">
    <property type="entry name" value="TFS2M"/>
    <property type="match status" value="1"/>
</dbReference>
<dbReference type="GO" id="GO:0005634">
    <property type="term" value="C:nucleus"/>
    <property type="evidence" value="ECO:0007669"/>
    <property type="project" value="TreeGrafter"/>
</dbReference>
<dbReference type="GO" id="GO:0031440">
    <property type="term" value="P:regulation of mRNA 3'-end processing"/>
    <property type="evidence" value="ECO:0007669"/>
    <property type="project" value="TreeGrafter"/>
</dbReference>
<dbReference type="Pfam" id="PF00628">
    <property type="entry name" value="PHD"/>
    <property type="match status" value="1"/>
</dbReference>
<dbReference type="VEuPathDB" id="FungiDB:M747DRAFT_289695"/>
<dbReference type="PANTHER" id="PTHR11477:SF11">
    <property type="entry name" value="TRANSCRIPTION FACTOR BYE1"/>
    <property type="match status" value="1"/>
</dbReference>
<dbReference type="VEuPathDB" id="FungiDB:An11g06750"/>
<dbReference type="Gene3D" id="3.30.40.10">
    <property type="entry name" value="Zinc/RING finger domain, C3HC4 (zinc finger)"/>
    <property type="match status" value="1"/>
</dbReference>
<dbReference type="GO" id="GO:0006368">
    <property type="term" value="P:transcription elongation by RNA polymerase II"/>
    <property type="evidence" value="ECO:0007669"/>
    <property type="project" value="TreeGrafter"/>
</dbReference>
<feature type="compositionally biased region" description="Polar residues" evidence="8">
    <location>
        <begin position="365"/>
        <end position="377"/>
    </location>
</feature>
<dbReference type="FunFam" id="3.30.40.10:FF:000560">
    <property type="entry name" value="Putative PHD finger domain protein"/>
    <property type="match status" value="1"/>
</dbReference>
<evidence type="ECO:0000259" key="10">
    <source>
        <dbReference type="PROSITE" id="PS51321"/>
    </source>
</evidence>
<evidence type="ECO:0000256" key="6">
    <source>
        <dbReference type="ARBA" id="ARBA00022833"/>
    </source>
</evidence>
<keyword evidence="4" id="KW-0479">Metal-binding</keyword>
<evidence type="ECO:0000256" key="5">
    <source>
        <dbReference type="ARBA" id="ARBA00022771"/>
    </source>
</evidence>
<feature type="region of interest" description="Disordered" evidence="8">
    <location>
        <begin position="157"/>
        <end position="380"/>
    </location>
</feature>
<evidence type="ECO:0000313" key="12">
    <source>
        <dbReference type="Proteomes" id="UP000068243"/>
    </source>
</evidence>
<dbReference type="Proteomes" id="UP000068243">
    <property type="component" value="Unassembled WGS sequence"/>
</dbReference>
<evidence type="ECO:0000256" key="4">
    <source>
        <dbReference type="ARBA" id="ARBA00022723"/>
    </source>
</evidence>
<dbReference type="PROSITE" id="PS51321">
    <property type="entry name" value="TFIIS_CENTRAL"/>
    <property type="match status" value="1"/>
</dbReference>
<dbReference type="PROSITE" id="PS50016">
    <property type="entry name" value="ZF_PHD_2"/>
    <property type="match status" value="1"/>
</dbReference>
<comment type="similarity">
    <text evidence="2">Belongs to the BYE1 family.</text>
</comment>
<feature type="compositionally biased region" description="Basic and acidic residues" evidence="8">
    <location>
        <begin position="34"/>
        <end position="44"/>
    </location>
</feature>
<dbReference type="SUPFAM" id="SSF46942">
    <property type="entry name" value="Elongation factor TFIIS domain 2"/>
    <property type="match status" value="1"/>
</dbReference>
<feature type="compositionally biased region" description="Pro residues" evidence="8">
    <location>
        <begin position="270"/>
        <end position="279"/>
    </location>
</feature>
<feature type="domain" description="PHD-type" evidence="9">
    <location>
        <begin position="94"/>
        <end position="148"/>
    </location>
</feature>
<dbReference type="InterPro" id="IPR001965">
    <property type="entry name" value="Znf_PHD"/>
</dbReference>
<dbReference type="InterPro" id="IPR055499">
    <property type="entry name" value="DUF7071"/>
</dbReference>
<feature type="compositionally biased region" description="Pro residues" evidence="8">
    <location>
        <begin position="885"/>
        <end position="904"/>
    </location>
</feature>
<evidence type="ECO:0000256" key="8">
    <source>
        <dbReference type="SAM" id="MobiDB-lite"/>
    </source>
</evidence>
<dbReference type="SUPFAM" id="SSF57903">
    <property type="entry name" value="FYVE/PHD zinc finger"/>
    <property type="match status" value="1"/>
</dbReference>
<accession>A0A124BXH7</accession>
<dbReference type="GO" id="GO:0031564">
    <property type="term" value="P:transcription antitermination"/>
    <property type="evidence" value="ECO:0007669"/>
    <property type="project" value="TreeGrafter"/>
</dbReference>
<feature type="compositionally biased region" description="Low complexity" evidence="8">
    <location>
        <begin position="246"/>
        <end position="269"/>
    </location>
</feature>
<dbReference type="SMART" id="SM00249">
    <property type="entry name" value="PHD"/>
    <property type="match status" value="1"/>
</dbReference>
<evidence type="ECO:0000256" key="2">
    <source>
        <dbReference type="ARBA" id="ARBA00011050"/>
    </source>
</evidence>
<feature type="region of interest" description="Disordered" evidence="8">
    <location>
        <begin position="478"/>
        <end position="607"/>
    </location>
</feature>
<protein>
    <recommendedName>
        <fullName evidence="3">Transcription factor BYE1</fullName>
    </recommendedName>
</protein>
<feature type="compositionally biased region" description="Basic residues" evidence="8">
    <location>
        <begin position="180"/>
        <end position="193"/>
    </location>
</feature>
<dbReference type="InterPro" id="IPR019786">
    <property type="entry name" value="Zinc_finger_PHD-type_CS"/>
</dbReference>
<dbReference type="VEuPathDB" id="FungiDB:ASPNIDRAFT2_1160146"/>
<dbReference type="PROSITE" id="PS01359">
    <property type="entry name" value="ZF_PHD_1"/>
    <property type="match status" value="1"/>
</dbReference>
<proteinExistence type="inferred from homology"/>
<dbReference type="Pfam" id="PF23257">
    <property type="entry name" value="DUF7071"/>
    <property type="match status" value="1"/>
</dbReference>
<dbReference type="OMA" id="AWISCET"/>
<feature type="compositionally biased region" description="Low complexity" evidence="8">
    <location>
        <begin position="280"/>
        <end position="289"/>
    </location>
</feature>
<dbReference type="PaxDb" id="5061-CADANGAP00008835"/>
<feature type="compositionally biased region" description="Basic and acidic residues" evidence="8">
    <location>
        <begin position="157"/>
        <end position="179"/>
    </location>
</feature>
<feature type="compositionally biased region" description="Pro residues" evidence="8">
    <location>
        <begin position="329"/>
        <end position="340"/>
    </location>
</feature>
<dbReference type="Pfam" id="PF07744">
    <property type="entry name" value="SPOC"/>
    <property type="match status" value="1"/>
</dbReference>
<feature type="compositionally biased region" description="Basic and acidic residues" evidence="8">
    <location>
        <begin position="568"/>
        <end position="583"/>
    </location>
</feature>
<evidence type="ECO:0000256" key="7">
    <source>
        <dbReference type="PROSITE-ProRule" id="PRU00146"/>
    </source>
</evidence>
<evidence type="ECO:0000259" key="9">
    <source>
        <dbReference type="PROSITE" id="PS50016"/>
    </source>
</evidence>
<dbReference type="GO" id="GO:0006362">
    <property type="term" value="P:transcription elongation by RNA polymerase I"/>
    <property type="evidence" value="ECO:0007669"/>
    <property type="project" value="TreeGrafter"/>
</dbReference>
<dbReference type="OrthoDB" id="79252at2759"/>
<dbReference type="EMBL" id="BCMY01000007">
    <property type="protein sequence ID" value="GAQ42458.1"/>
    <property type="molecule type" value="Genomic_DNA"/>
</dbReference>
<dbReference type="PANTHER" id="PTHR11477">
    <property type="entry name" value="TRANSCRIPTION FACTOR S-II ZINC FINGER DOMAIN-CONTAINING PROTEIN"/>
    <property type="match status" value="1"/>
</dbReference>
<feature type="compositionally biased region" description="Polar residues" evidence="8">
    <location>
        <begin position="553"/>
        <end position="567"/>
    </location>
</feature>
<evidence type="ECO:0000256" key="3">
    <source>
        <dbReference type="ARBA" id="ARBA00021616"/>
    </source>
</evidence>
<keyword evidence="5 7" id="KW-0863">Zinc-finger</keyword>
<dbReference type="InterPro" id="IPR013083">
    <property type="entry name" value="Znf_RING/FYVE/PHD"/>
</dbReference>
<feature type="domain" description="TFIIS central" evidence="10">
    <location>
        <begin position="379"/>
        <end position="512"/>
    </location>
</feature>
<dbReference type="Pfam" id="PF07500">
    <property type="entry name" value="TFIIS_M"/>
    <property type="match status" value="1"/>
</dbReference>
<keyword evidence="6" id="KW-0862">Zinc</keyword>
<dbReference type="AlphaFoldDB" id="A0A124BXH7"/>
<gene>
    <name evidence="11" type="ORF">ABL_05119</name>
</gene>
<dbReference type="InterPro" id="IPR019787">
    <property type="entry name" value="Znf_PHD-finger"/>
</dbReference>
<evidence type="ECO:0000256" key="1">
    <source>
        <dbReference type="ARBA" id="ARBA00002311"/>
    </source>
</evidence>
<reference evidence="12" key="1">
    <citation type="journal article" date="2016" name="Genome Announc.">
        <title>Draft genome sequence of Aspergillus niger strain An76.</title>
        <authorList>
            <person name="Gong W."/>
            <person name="Cheng Z."/>
            <person name="Zhang H."/>
            <person name="Liu L."/>
            <person name="Gao P."/>
            <person name="Wang L."/>
        </authorList>
    </citation>
    <scope>NUCLEOTIDE SEQUENCE [LARGE SCALE GENOMIC DNA]</scope>
    <source>
        <strain evidence="12">An76</strain>
    </source>
</reference>
<dbReference type="GO" id="GO:0000977">
    <property type="term" value="F:RNA polymerase II transcription regulatory region sequence-specific DNA binding"/>
    <property type="evidence" value="ECO:0007669"/>
    <property type="project" value="TreeGrafter"/>
</dbReference>
<dbReference type="VEuPathDB" id="FungiDB:ATCC64974_92240"/>
<feature type="compositionally biased region" description="Basic and acidic residues" evidence="8">
    <location>
        <begin position="234"/>
        <end position="245"/>
    </location>
</feature>
<sequence>MAGKLLYTESRATIVGLPDGWRLAAHSTSRRDRKLTTKPDEPRRSGRSTKGQHKNLDMITETPAKKSKAKAQPKDKPPKPSAEPTPAPSEEEEIIRCICGEYEEEEDVERDMICCDRCSAWQHNDCMGLTYAKGEEPDEYFCEQCKPENHKVLLEKIARGEKPWEEAAEKRRKEAEEKKASRRRKGKKGGRRGRPSEPKASEPKTSESKSVEPKASEPPTAERKTSESQASERQTSERKASEPKTETSTPARAATSSTPAPASTAAPDAPDAPPAPAAPVPEAETPTPEKNGHVPETQSTSAQKRKFDEHQEAQVPEPGPKPKQQKISPPAPATPVPAPAAKPAQVKEEPSAPSSRKSSAAGTAVTDSSKSADQLTHPSRKSVAKALVKLFVEQITQAQERGSFQIPEGSGVKSVEEFARQLSLSLESAMYENICGGTGEPTEPYRSQLRTIMFNVKKNPSLRDRLLVGSLSPDALSKMSTQDMASEELQQKDAEIKREAERQHIIVQEQGPRIRRTHKGEEFIEDDNHNVASEPVFSTAAARRSLADPDGSSAGQSPTTPGPQAQTDDTRKASKSQDVDTKMTDGVTTHQDHFPARAHSPGGTSHEQVFPEVSAHIREQLPAAKAQADAEIDQLLGDDEPDSPPYSPKDFHDEGSIWHGKVVMNPITEFTSSAKHVGGADLSGRIPWSQLAPPTLSIDGRIEIALASEYLCGLRFSSSTDVTVISISRPDSPKDRAGFDKLFSYFQDRSRYGVVGKHPLPAVKDTYLIPIEAGSTKKPEFIELLENNALEDPTPERVMLVVFAVKTGDSNPPSVQPPSHFPSQEPGASASPLTVAAGTPQQAHFLTPGPPLASQFTPTPVSSYDGTPQTQIPYGHQAQSQHQQQPPPAAPQFTPYQPPQPNQPPLTGLAAAIQVLGAQANTPAIQQLLSHAPNADASQLSVVRDILLRRPEVSSNYTMLIEELATATRTNGHGPQQNAR</sequence>
<organism evidence="11 12">
    <name type="scientific">Aspergillus niger</name>
    <dbReference type="NCBI Taxonomy" id="5061"/>
    <lineage>
        <taxon>Eukaryota</taxon>
        <taxon>Fungi</taxon>
        <taxon>Dikarya</taxon>
        <taxon>Ascomycota</taxon>
        <taxon>Pezizomycotina</taxon>
        <taxon>Eurotiomycetes</taxon>
        <taxon>Eurotiomycetidae</taxon>
        <taxon>Eurotiales</taxon>
        <taxon>Aspergillaceae</taxon>
        <taxon>Aspergillus</taxon>
        <taxon>Aspergillus subgen. Circumdati</taxon>
    </lineage>
</organism>
<feature type="compositionally biased region" description="Basic and acidic residues" evidence="8">
    <location>
        <begin position="489"/>
        <end position="504"/>
    </location>
</feature>
<dbReference type="Gene3D" id="1.10.472.30">
    <property type="entry name" value="Transcription elongation factor S-II, central domain"/>
    <property type="match status" value="1"/>
</dbReference>
<dbReference type="CDD" id="cd21538">
    <property type="entry name" value="SPOC_TFIIS"/>
    <property type="match status" value="1"/>
</dbReference>
<dbReference type="InterPro" id="IPR011011">
    <property type="entry name" value="Znf_FYVE_PHD"/>
</dbReference>
<dbReference type="GO" id="GO:0001139">
    <property type="term" value="F:RNA polymerase II complex recruiting activity"/>
    <property type="evidence" value="ECO:0007669"/>
    <property type="project" value="TreeGrafter"/>
</dbReference>
<feature type="compositionally biased region" description="Basic and acidic residues" evidence="8">
    <location>
        <begin position="194"/>
        <end position="226"/>
    </location>
</feature>
<feature type="compositionally biased region" description="Low complexity" evidence="8">
    <location>
        <begin position="351"/>
        <end position="360"/>
    </location>
</feature>
<dbReference type="InterPro" id="IPR003618">
    <property type="entry name" value="TFIIS_cen_dom"/>
</dbReference>
<feature type="compositionally biased region" description="Basic and acidic residues" evidence="8">
    <location>
        <begin position="519"/>
        <end position="529"/>
    </location>
</feature>
<dbReference type="InterPro" id="IPR036575">
    <property type="entry name" value="TFIIS_cen_dom_sf"/>
</dbReference>
<feature type="region of interest" description="Disordered" evidence="8">
    <location>
        <begin position="19"/>
        <end position="92"/>
    </location>
</feature>
<dbReference type="GO" id="GO:0008270">
    <property type="term" value="F:zinc ion binding"/>
    <property type="evidence" value="ECO:0007669"/>
    <property type="project" value="UniProtKB-KW"/>
</dbReference>
<dbReference type="InterPro" id="IPR012921">
    <property type="entry name" value="SPOC_C"/>
</dbReference>
<comment type="function">
    <text evidence="1">Negative regulator of transcription elongation.</text>
</comment>
<comment type="caution">
    <text evidence="11">The sequence shown here is derived from an EMBL/GenBank/DDBJ whole genome shotgun (WGS) entry which is preliminary data.</text>
</comment>
<feature type="region of interest" description="Disordered" evidence="8">
    <location>
        <begin position="809"/>
        <end position="907"/>
    </location>
</feature>
<evidence type="ECO:0000313" key="11">
    <source>
        <dbReference type="EMBL" id="GAQ42458.1"/>
    </source>
</evidence>
<name>A0A124BXH7_ASPNG</name>
<feature type="compositionally biased region" description="Polar residues" evidence="8">
    <location>
        <begin position="854"/>
        <end position="872"/>
    </location>
</feature>